<keyword evidence="2" id="KW-1185">Reference proteome</keyword>
<sequence>METLFFDDKLFLAPISDSPQNVLDVGTGTGIWAIDFADEYPSAEVTGVDISPIQPGWVPPNCKFQIDDVEQPWTWPVNYFDFVHIRHLEASISDWPALYKQAYDHLKPGGYIEIKETDIQARSQLYGDDLPEDHIFNRWYKVFFESGDKLGKTFTQTRDHGIAKALEAAGFVDIVEKILPIPIGAWPADPKLNEVGAYHLEFLDQSLEGFAVFLLKEIMGWEYAEILVFVAEVRKALRDMKLQAYLNLHLVYARKPEDAELADQETAAAATS</sequence>
<accession>A0ACC3YY61</accession>
<reference evidence="1 2" key="1">
    <citation type="journal article" date="2020" name="Phytopathology">
        <title>Genome Sequence Resources of Colletotrichum truncatum, C. plurivorum, C. musicola, and C. sojae: Four Species Pathogenic to Soybean (Glycine max).</title>
        <authorList>
            <person name="Rogerio F."/>
            <person name="Boufleur T.R."/>
            <person name="Ciampi-Guillardi M."/>
            <person name="Sukno S.A."/>
            <person name="Thon M.R."/>
            <person name="Massola Junior N.S."/>
            <person name="Baroncelli R."/>
        </authorList>
    </citation>
    <scope>NUCLEOTIDE SEQUENCE [LARGE SCALE GENOMIC DNA]</scope>
    <source>
        <strain evidence="1 2">CMES1059</strain>
    </source>
</reference>
<evidence type="ECO:0000313" key="1">
    <source>
        <dbReference type="EMBL" id="KAL0936870.1"/>
    </source>
</evidence>
<name>A0ACC3YY61_COLTU</name>
<comment type="caution">
    <text evidence="1">The sequence shown here is derived from an EMBL/GenBank/DDBJ whole genome shotgun (WGS) entry which is preliminary data.</text>
</comment>
<evidence type="ECO:0000313" key="2">
    <source>
        <dbReference type="Proteomes" id="UP000805649"/>
    </source>
</evidence>
<organism evidence="1 2">
    <name type="scientific">Colletotrichum truncatum</name>
    <name type="common">Anthracnose fungus</name>
    <name type="synonym">Colletotrichum capsici</name>
    <dbReference type="NCBI Taxonomy" id="5467"/>
    <lineage>
        <taxon>Eukaryota</taxon>
        <taxon>Fungi</taxon>
        <taxon>Dikarya</taxon>
        <taxon>Ascomycota</taxon>
        <taxon>Pezizomycotina</taxon>
        <taxon>Sordariomycetes</taxon>
        <taxon>Hypocreomycetidae</taxon>
        <taxon>Glomerellales</taxon>
        <taxon>Glomerellaceae</taxon>
        <taxon>Colletotrichum</taxon>
        <taxon>Colletotrichum truncatum species complex</taxon>
    </lineage>
</organism>
<protein>
    <submittedName>
        <fullName evidence="1">Trans-aconitate 2-methyltransferase 7</fullName>
    </submittedName>
</protein>
<gene>
    <name evidence="1" type="ORF">CTRU02_209086</name>
</gene>
<dbReference type="Proteomes" id="UP000805649">
    <property type="component" value="Unassembled WGS sequence"/>
</dbReference>
<proteinExistence type="predicted"/>
<dbReference type="EMBL" id="VUJX02000005">
    <property type="protein sequence ID" value="KAL0936870.1"/>
    <property type="molecule type" value="Genomic_DNA"/>
</dbReference>